<dbReference type="EMBL" id="BTSX01000003">
    <property type="protein sequence ID" value="GMS90311.1"/>
    <property type="molecule type" value="Genomic_DNA"/>
</dbReference>
<reference evidence="8" key="1">
    <citation type="submission" date="2023-10" db="EMBL/GenBank/DDBJ databases">
        <title>Genome assembly of Pristionchus species.</title>
        <authorList>
            <person name="Yoshida K."/>
            <person name="Sommer R.J."/>
        </authorList>
    </citation>
    <scope>NUCLEOTIDE SEQUENCE</scope>
    <source>
        <strain evidence="8">RS0144</strain>
    </source>
</reference>
<organism evidence="8 9">
    <name type="scientific">Pristionchus entomophagus</name>
    <dbReference type="NCBI Taxonomy" id="358040"/>
    <lineage>
        <taxon>Eukaryota</taxon>
        <taxon>Metazoa</taxon>
        <taxon>Ecdysozoa</taxon>
        <taxon>Nematoda</taxon>
        <taxon>Chromadorea</taxon>
        <taxon>Rhabditida</taxon>
        <taxon>Rhabditina</taxon>
        <taxon>Diplogasteromorpha</taxon>
        <taxon>Diplogasteroidea</taxon>
        <taxon>Neodiplogasteridae</taxon>
        <taxon>Pristionchus</taxon>
    </lineage>
</organism>
<keyword evidence="1" id="KW-0479">Metal-binding</keyword>
<dbReference type="PROSITE" id="PS50157">
    <property type="entry name" value="ZINC_FINGER_C2H2_2"/>
    <property type="match status" value="8"/>
</dbReference>
<feature type="domain" description="C2H2-type" evidence="7">
    <location>
        <begin position="420"/>
        <end position="447"/>
    </location>
</feature>
<protein>
    <recommendedName>
        <fullName evidence="7">C2H2-type domain-containing protein</fullName>
    </recommendedName>
</protein>
<feature type="compositionally biased region" description="Polar residues" evidence="6">
    <location>
        <begin position="580"/>
        <end position="593"/>
    </location>
</feature>
<keyword evidence="4" id="KW-0862">Zinc</keyword>
<evidence type="ECO:0000256" key="6">
    <source>
        <dbReference type="SAM" id="MobiDB-lite"/>
    </source>
</evidence>
<feature type="non-terminal residue" evidence="8">
    <location>
        <position position="1"/>
    </location>
</feature>
<evidence type="ECO:0000256" key="2">
    <source>
        <dbReference type="ARBA" id="ARBA00022737"/>
    </source>
</evidence>
<feature type="domain" description="C2H2-type" evidence="7">
    <location>
        <begin position="226"/>
        <end position="254"/>
    </location>
</feature>
<dbReference type="Proteomes" id="UP001432027">
    <property type="component" value="Unassembled WGS sequence"/>
</dbReference>
<evidence type="ECO:0000313" key="8">
    <source>
        <dbReference type="EMBL" id="GMS90311.1"/>
    </source>
</evidence>
<dbReference type="SMART" id="SM00355">
    <property type="entry name" value="ZnF_C2H2"/>
    <property type="match status" value="8"/>
</dbReference>
<sequence>SGMPHSAAFFPIVEEWKTKICEYAIQSDDIFIPMISTAFDAMYTILKISKHCDIKRTLEALDFERSLYLRSGKTKETSVRSLMYGVIESLHLTLVHLTSSRSSPTLPLKPQEESIEVSRLVLHDDHNSVLDNIGDKMDIQELEMLNDDMISGMNDSALAEENTLNKSLLVDDNMEDPVDRKIMNDNMDSMEEYLIEVGIEKKDISVKKSRSKSVKRVGNAASSAMHQCKVCSRVFKTENSITIHTSIAHNPNKIYKARAVKTHPFPCQICSYRSTSQTGLATHMCMHTGARPHKCTIGECSEGFVSSTVLKKHQLIVHNMKPYHCSICGEKFDKLRPLNRHKAEHSPMDNHCESSLIEPKEEPTDEFPSMPVEKENAPSAVHQCTACFRFFKTKGSLHTHASSVHKGQKKYKPRRVNSNLLCGLCPFTSNSQTALAAHLCIHTGELPHKCTVGDCPEGFTSSAALKQHHREVHKLKPFDCSICGEKFYKFGWLIHHKREHEKESPDSLNVEKNGRPSRNAPRPLRYTDVLVNSDRNVEPARKKSRSKSEMWRQVANQCAFSMNEPPEEPVELVSLEIRESSGSLNGEKNGSSRNDPRPLKYTDVLVNSDGN</sequence>
<proteinExistence type="predicted"/>
<evidence type="ECO:0000256" key="5">
    <source>
        <dbReference type="PROSITE-ProRule" id="PRU00042"/>
    </source>
</evidence>
<dbReference type="InterPro" id="IPR036236">
    <property type="entry name" value="Znf_C2H2_sf"/>
</dbReference>
<keyword evidence="9" id="KW-1185">Reference proteome</keyword>
<feature type="domain" description="C2H2-type" evidence="7">
    <location>
        <begin position="382"/>
        <end position="410"/>
    </location>
</feature>
<feature type="domain" description="C2H2-type" evidence="7">
    <location>
        <begin position="265"/>
        <end position="292"/>
    </location>
</feature>
<dbReference type="SUPFAM" id="SSF57667">
    <property type="entry name" value="beta-beta-alpha zinc fingers"/>
    <property type="match status" value="3"/>
</dbReference>
<dbReference type="Pfam" id="PF00096">
    <property type="entry name" value="zf-C2H2"/>
    <property type="match status" value="1"/>
</dbReference>
<dbReference type="Gene3D" id="3.30.160.60">
    <property type="entry name" value="Classic Zinc Finger"/>
    <property type="match status" value="4"/>
</dbReference>
<dbReference type="PROSITE" id="PS00028">
    <property type="entry name" value="ZINC_FINGER_C2H2_1"/>
    <property type="match status" value="6"/>
</dbReference>
<feature type="non-terminal residue" evidence="8">
    <location>
        <position position="611"/>
    </location>
</feature>
<dbReference type="PANTHER" id="PTHR24379">
    <property type="entry name" value="KRAB AND ZINC FINGER DOMAIN-CONTAINING"/>
    <property type="match status" value="1"/>
</dbReference>
<evidence type="ECO:0000256" key="4">
    <source>
        <dbReference type="ARBA" id="ARBA00022833"/>
    </source>
</evidence>
<evidence type="ECO:0000259" key="7">
    <source>
        <dbReference type="PROSITE" id="PS50157"/>
    </source>
</evidence>
<feature type="domain" description="C2H2-type" evidence="7">
    <location>
        <begin position="293"/>
        <end position="323"/>
    </location>
</feature>
<keyword evidence="2" id="KW-0677">Repeat</keyword>
<feature type="domain" description="C2H2-type" evidence="7">
    <location>
        <begin position="448"/>
        <end position="473"/>
    </location>
</feature>
<dbReference type="PANTHER" id="PTHR24379:SF121">
    <property type="entry name" value="C2H2-TYPE DOMAIN-CONTAINING PROTEIN"/>
    <property type="match status" value="1"/>
</dbReference>
<name>A0AAV5T3Z3_9BILA</name>
<dbReference type="InterPro" id="IPR013087">
    <property type="entry name" value="Znf_C2H2_type"/>
</dbReference>
<comment type="caution">
    <text evidence="8">The sequence shown here is derived from an EMBL/GenBank/DDBJ whole genome shotgun (WGS) entry which is preliminary data.</text>
</comment>
<keyword evidence="3 5" id="KW-0863">Zinc-finger</keyword>
<gene>
    <name evidence="8" type="ORF">PENTCL1PPCAC_12486</name>
</gene>
<feature type="domain" description="C2H2-type" evidence="7">
    <location>
        <begin position="323"/>
        <end position="350"/>
    </location>
</feature>
<accession>A0AAV5T3Z3</accession>
<evidence type="ECO:0000256" key="1">
    <source>
        <dbReference type="ARBA" id="ARBA00022723"/>
    </source>
</evidence>
<evidence type="ECO:0000256" key="3">
    <source>
        <dbReference type="ARBA" id="ARBA00022771"/>
    </source>
</evidence>
<dbReference type="GO" id="GO:0008270">
    <property type="term" value="F:zinc ion binding"/>
    <property type="evidence" value="ECO:0007669"/>
    <property type="project" value="UniProtKB-KW"/>
</dbReference>
<evidence type="ECO:0000313" key="9">
    <source>
        <dbReference type="Proteomes" id="UP001432027"/>
    </source>
</evidence>
<feature type="region of interest" description="Disordered" evidence="6">
    <location>
        <begin position="501"/>
        <end position="527"/>
    </location>
</feature>
<feature type="domain" description="C2H2-type" evidence="7">
    <location>
        <begin position="478"/>
        <end position="505"/>
    </location>
</feature>
<feature type="region of interest" description="Disordered" evidence="6">
    <location>
        <begin position="577"/>
        <end position="611"/>
    </location>
</feature>
<dbReference type="AlphaFoldDB" id="A0AAV5T3Z3"/>